<evidence type="ECO:0000256" key="1">
    <source>
        <dbReference type="ARBA" id="ARBA00012282"/>
    </source>
</evidence>
<dbReference type="SUPFAM" id="SSF55073">
    <property type="entry name" value="Nucleotide cyclase"/>
    <property type="match status" value="1"/>
</dbReference>
<feature type="domain" description="GGDEF" evidence="6">
    <location>
        <begin position="342"/>
        <end position="474"/>
    </location>
</feature>
<dbReference type="NCBIfam" id="TIGR00254">
    <property type="entry name" value="GGDEF"/>
    <property type="match status" value="1"/>
</dbReference>
<reference evidence="7 8" key="1">
    <citation type="submission" date="2016-11" db="EMBL/GenBank/DDBJ databases">
        <title>Trade-off between light-utilization and light-protection in marine flavobacteria.</title>
        <authorList>
            <person name="Kumagai Y."/>
        </authorList>
    </citation>
    <scope>NUCLEOTIDE SEQUENCE [LARGE SCALE GENOMIC DNA]</scope>
    <source>
        <strain evidence="7 8">NBRC 107125</strain>
    </source>
</reference>
<evidence type="ECO:0000259" key="6">
    <source>
        <dbReference type="PROSITE" id="PS50887"/>
    </source>
</evidence>
<dbReference type="Gene3D" id="3.20.20.450">
    <property type="entry name" value="EAL domain"/>
    <property type="match status" value="1"/>
</dbReference>
<dbReference type="AlphaFoldDB" id="A0A1X9ND53"/>
<dbReference type="Proteomes" id="UP000193450">
    <property type="component" value="Chromosome"/>
</dbReference>
<dbReference type="SUPFAM" id="SSF141868">
    <property type="entry name" value="EAL domain-like"/>
    <property type="match status" value="1"/>
</dbReference>
<keyword evidence="2" id="KW-0973">c-di-GMP</keyword>
<evidence type="ECO:0000313" key="7">
    <source>
        <dbReference type="EMBL" id="ARN75978.1"/>
    </source>
</evidence>
<dbReference type="InterPro" id="IPR001633">
    <property type="entry name" value="EAL_dom"/>
</dbReference>
<accession>A0A1X9ND53</accession>
<dbReference type="CDD" id="cd01949">
    <property type="entry name" value="GGDEF"/>
    <property type="match status" value="1"/>
</dbReference>
<dbReference type="InterPro" id="IPR043128">
    <property type="entry name" value="Rev_trsase/Diguanyl_cyclase"/>
</dbReference>
<organism evidence="7 8">
    <name type="scientific">Oceanicoccus sagamiensis</name>
    <dbReference type="NCBI Taxonomy" id="716816"/>
    <lineage>
        <taxon>Bacteria</taxon>
        <taxon>Pseudomonadati</taxon>
        <taxon>Pseudomonadota</taxon>
        <taxon>Gammaproteobacteria</taxon>
        <taxon>Cellvibrionales</taxon>
        <taxon>Spongiibacteraceae</taxon>
        <taxon>Oceanicoccus</taxon>
    </lineage>
</organism>
<dbReference type="InterPro" id="IPR000160">
    <property type="entry name" value="GGDEF_dom"/>
</dbReference>
<feature type="domain" description="PAS" evidence="4">
    <location>
        <begin position="200"/>
        <end position="236"/>
    </location>
</feature>
<dbReference type="PANTHER" id="PTHR33121:SF70">
    <property type="entry name" value="SIGNALING PROTEIN YKOW"/>
    <property type="match status" value="1"/>
</dbReference>
<gene>
    <name evidence="7" type="ORF">BST96_18885</name>
</gene>
<feature type="transmembrane region" description="Helical" evidence="3">
    <location>
        <begin position="172"/>
        <end position="195"/>
    </location>
</feature>
<dbReference type="RefSeq" id="WP_085760179.1">
    <property type="nucleotide sequence ID" value="NZ_CP019343.1"/>
</dbReference>
<dbReference type="STRING" id="716816.BST96_18885"/>
<feature type="domain" description="EAL" evidence="5">
    <location>
        <begin position="483"/>
        <end position="737"/>
    </location>
</feature>
<dbReference type="PROSITE" id="PS50112">
    <property type="entry name" value="PAS"/>
    <property type="match status" value="1"/>
</dbReference>
<keyword evidence="8" id="KW-1185">Reference proteome</keyword>
<dbReference type="KEGG" id="osg:BST96_18885"/>
<evidence type="ECO:0000256" key="2">
    <source>
        <dbReference type="ARBA" id="ARBA00022636"/>
    </source>
</evidence>
<dbReference type="Gene3D" id="3.30.70.270">
    <property type="match status" value="1"/>
</dbReference>
<dbReference type="Pfam" id="PF00990">
    <property type="entry name" value="GGDEF"/>
    <property type="match status" value="1"/>
</dbReference>
<evidence type="ECO:0000259" key="5">
    <source>
        <dbReference type="PROSITE" id="PS50883"/>
    </source>
</evidence>
<dbReference type="InterPro" id="IPR035919">
    <property type="entry name" value="EAL_sf"/>
</dbReference>
<dbReference type="SMART" id="SM00267">
    <property type="entry name" value="GGDEF"/>
    <property type="match status" value="1"/>
</dbReference>
<dbReference type="FunFam" id="3.20.20.450:FF:000001">
    <property type="entry name" value="Cyclic di-GMP phosphodiesterase yahA"/>
    <property type="match status" value="1"/>
</dbReference>
<dbReference type="InterPro" id="IPR000014">
    <property type="entry name" value="PAS"/>
</dbReference>
<sequence length="741" mass="83902">MYLLVLCIGVLLSLQIYRAGGKVDTITDNLLNDKFPRLQLIAQMQLAVVDHERILYEYYATMDQDFAIKHLAIEQQKIIESITRLEQAFPEHSAVVMLDDYFIQLKSMAVAMDNTMSADRVDWDLAREHLVGISGMGRMMNPVLLSLADEIQTQALATGEQTRLTTRNTTSLVLGFSILVVAVAAWVGVFINRYINETTERRRLSMFVERNPDPVISTDWEGQVVYFNPATEYLLADCDLELSQVQSLLPSDLLVRLGQLKQTHSHDDYWEFEYRHRHISCSLSVLYDLRLCHLHLKDITESRQATDQLNFLAYHDSWTMLPNRYRLEEDVDQLIHRSQKPPQFALGLLSIDRFQLVAASNGNDIRDDLVAAASERLKAVLADSNSGTLYRLDSSHFGVLLRDFSVEQALQAFVEPAKLAFEEPFEVKGLSFYLSLSMGFSHYPEQGAELNKNAEAALARAIDNGGNQALVYSADMSNREQAWVAMEAALRQAFEQDQFQMYYQPQFDVTGNQLIGMEALIRWQQADGQFISPAEFIPVAEQTGMIVNMGQWILKVACEQAAHLYQSGLRDFVMAVNISARQFQHPKFLETVARIIDESQIDPAYIELEITESTIMQNIEHCIEILQQLKSLGLALAVDDFGTGYSSLSYLKRFPIDKLKIDQSFVRNLGSDKSDLAIVRAIIDLAHNLDLAVIAEGVETEQQRAMLEANRCEQIQGYLISKPMPAAQAVSFVNEKLKRVV</sequence>
<name>A0A1X9ND53_9GAMM</name>
<dbReference type="PROSITE" id="PS50887">
    <property type="entry name" value="GGDEF"/>
    <property type="match status" value="1"/>
</dbReference>
<keyword evidence="3" id="KW-1133">Transmembrane helix</keyword>
<evidence type="ECO:0000259" key="4">
    <source>
        <dbReference type="PROSITE" id="PS50112"/>
    </source>
</evidence>
<dbReference type="SMART" id="SM00052">
    <property type="entry name" value="EAL"/>
    <property type="match status" value="1"/>
</dbReference>
<dbReference type="CDD" id="cd01948">
    <property type="entry name" value="EAL"/>
    <property type="match status" value="1"/>
</dbReference>
<dbReference type="GO" id="GO:0071111">
    <property type="term" value="F:cyclic-guanylate-specific phosphodiesterase activity"/>
    <property type="evidence" value="ECO:0007669"/>
    <property type="project" value="UniProtKB-EC"/>
</dbReference>
<dbReference type="InterPro" id="IPR029787">
    <property type="entry name" value="Nucleotide_cyclase"/>
</dbReference>
<keyword evidence="3" id="KW-0812">Transmembrane</keyword>
<keyword evidence="3" id="KW-0472">Membrane</keyword>
<protein>
    <recommendedName>
        <fullName evidence="1">cyclic-guanylate-specific phosphodiesterase</fullName>
        <ecNumber evidence="1">3.1.4.52</ecNumber>
    </recommendedName>
</protein>
<proteinExistence type="predicted"/>
<dbReference type="EC" id="3.1.4.52" evidence="1"/>
<dbReference type="PROSITE" id="PS50883">
    <property type="entry name" value="EAL"/>
    <property type="match status" value="1"/>
</dbReference>
<dbReference type="SUPFAM" id="SSF55785">
    <property type="entry name" value="PYP-like sensor domain (PAS domain)"/>
    <property type="match status" value="1"/>
</dbReference>
<evidence type="ECO:0000256" key="3">
    <source>
        <dbReference type="SAM" id="Phobius"/>
    </source>
</evidence>
<evidence type="ECO:0000313" key="8">
    <source>
        <dbReference type="Proteomes" id="UP000193450"/>
    </source>
</evidence>
<dbReference type="InterPro" id="IPR050706">
    <property type="entry name" value="Cyclic-di-GMP_PDE-like"/>
</dbReference>
<dbReference type="Pfam" id="PF00563">
    <property type="entry name" value="EAL"/>
    <property type="match status" value="1"/>
</dbReference>
<dbReference type="PANTHER" id="PTHR33121">
    <property type="entry name" value="CYCLIC DI-GMP PHOSPHODIESTERASE PDEF"/>
    <property type="match status" value="1"/>
</dbReference>
<dbReference type="InterPro" id="IPR035965">
    <property type="entry name" value="PAS-like_dom_sf"/>
</dbReference>
<dbReference type="EMBL" id="CP019343">
    <property type="protein sequence ID" value="ARN75978.1"/>
    <property type="molecule type" value="Genomic_DNA"/>
</dbReference>
<dbReference type="Gene3D" id="3.30.450.20">
    <property type="entry name" value="PAS domain"/>
    <property type="match status" value="1"/>
</dbReference>